<evidence type="ECO:0000313" key="2">
    <source>
        <dbReference type="EMBL" id="UPI11713.1"/>
    </source>
</evidence>
<dbReference type="Proteomes" id="UP001164315">
    <property type="component" value="Segment"/>
</dbReference>
<reference evidence="2 3" key="1">
    <citation type="submission" date="2022-02" db="EMBL/GenBank/DDBJ databases">
        <title>Characterization of Aeromonas phage yong1 and its protective effects against Aeromonas hydrophila in brocade carp (Cyprinus aka Koi).</title>
        <authorList>
            <person name="Pan L."/>
            <person name="Li D."/>
            <person name="Lin W."/>
            <person name="Liu W."/>
            <person name="Qu C."/>
            <person name="Qian M."/>
            <person name="Cai R."/>
            <person name="Wang F."/>
            <person name="Zhou Q."/>
            <person name="Tong Y."/>
        </authorList>
    </citation>
    <scope>NUCLEOTIDE SEQUENCE [LARGE SCALE GENOMIC DNA]</scope>
</reference>
<organism evidence="2 3">
    <name type="scientific">Aeromonas phage yong1</name>
    <dbReference type="NCBI Taxonomy" id="2924882"/>
    <lineage>
        <taxon>Viruses</taxon>
        <taxon>Duplodnaviria</taxon>
        <taxon>Heunggongvirae</taxon>
        <taxon>Uroviricota</taxon>
        <taxon>Caudoviricetes</taxon>
        <taxon>Autographivirales</taxon>
        <taxon>Autonotataviridae</taxon>
        <taxon>Melnykvirinae</taxon>
        <taxon>Ahphunavirus</taxon>
        <taxon>Ahphunavirus yong1</taxon>
    </lineage>
</organism>
<keyword evidence="3" id="KW-1185">Reference proteome</keyword>
<dbReference type="EMBL" id="OM654404">
    <property type="protein sequence ID" value="UPI11713.1"/>
    <property type="molecule type" value="Genomic_DNA"/>
</dbReference>
<proteinExistence type="predicted"/>
<protein>
    <submittedName>
        <fullName evidence="2">Major capsid protein</fullName>
    </submittedName>
</protein>
<name>A0A9X9E5M3_9CAUD</name>
<feature type="region of interest" description="Disordered" evidence="1">
    <location>
        <begin position="1"/>
        <end position="27"/>
    </location>
</feature>
<evidence type="ECO:0000256" key="1">
    <source>
        <dbReference type="SAM" id="MobiDB-lite"/>
    </source>
</evidence>
<accession>A0A9X9E5M3</accession>
<sequence>MSLFAATTPVSYDHTRPNQRHGSGDPLAEVTEQFTGTVEGTIKRRSLMAGFINLRSVRGTSKISQRGISSTTVSKITPGVTPSPSTTPHTAKMYVTIDTVVIARNAEPMLDEFQTDYDYQGEVAREQGQAMSNMFDETMFIVATKAALQTNSSFGTEAQMPGHKGGNKVTFSAATDYKDPAKLYKAISDLVEAFLTKDVRPNEEDFILVLPPAAFMALQRAEYIVNGQYVTSAGTTLNSTFVFSAFGVPVVTSNNAVFGKTITDHLLSNDSNGKAYDGDFTKVIGLMFSPRAVLAGSTIPVQSKIFFDDLSKLWFIDSWMAFGAGVNRAEYAGALLLP</sequence>
<evidence type="ECO:0000313" key="3">
    <source>
        <dbReference type="Proteomes" id="UP001164315"/>
    </source>
</evidence>